<dbReference type="Pfam" id="PF14125">
    <property type="entry name" value="DUF4292"/>
    <property type="match status" value="1"/>
</dbReference>
<keyword evidence="2" id="KW-1185">Reference proteome</keyword>
<dbReference type="PROSITE" id="PS51257">
    <property type="entry name" value="PROKAR_LIPOPROTEIN"/>
    <property type="match status" value="1"/>
</dbReference>
<evidence type="ECO:0000313" key="1">
    <source>
        <dbReference type="EMBL" id="MBD8001768.1"/>
    </source>
</evidence>
<evidence type="ECO:0000313" key="2">
    <source>
        <dbReference type="Proteomes" id="UP000616346"/>
    </source>
</evidence>
<dbReference type="Proteomes" id="UP000616346">
    <property type="component" value="Unassembled WGS sequence"/>
</dbReference>
<proteinExistence type="predicted"/>
<gene>
    <name evidence="1" type="ORF">H9626_05975</name>
</gene>
<sequence length="279" mass="31162">MIKKLLYYLSVTVVIVTMAACSSSRRLGRTPTIGGLSGTDYMEKVISQTPQWQNITAKAALNLDMGTKGNAKVNATLRIRRGEVIRLSVAPLLGIEVARMDITPDNVLLIDRLNKRYVKVSFAELSRLANAELDFDVLQSLFMNELFLPGKAQLTANDVTKFRITSEGEQAVLEAKQGKYLSYRFVTETVNGLLENTRIGVKGTPYALSWMYGSFGRLDGKAFPQHMFITAGDDTKKVFSLDMKLSRLSVNDNWDAKTELSSKYKEIGLEELMKQLLKS</sequence>
<reference evidence="1 2" key="1">
    <citation type="submission" date="2020-08" db="EMBL/GenBank/DDBJ databases">
        <title>A Genomic Blueprint of the Chicken Gut Microbiome.</title>
        <authorList>
            <person name="Gilroy R."/>
            <person name="Ravi A."/>
            <person name="Getino M."/>
            <person name="Pursley I."/>
            <person name="Horton D.L."/>
            <person name="Alikhan N.-F."/>
            <person name="Baker D."/>
            <person name="Gharbi K."/>
            <person name="Hall N."/>
            <person name="Watson M."/>
            <person name="Adriaenssens E.M."/>
            <person name="Foster-Nyarko E."/>
            <person name="Jarju S."/>
            <person name="Secka A."/>
            <person name="Antonio M."/>
            <person name="Oren A."/>
            <person name="Chaudhuri R."/>
            <person name="La Ragione R.M."/>
            <person name="Hildebrand F."/>
            <person name="Pallen M.J."/>
        </authorList>
    </citation>
    <scope>NUCLEOTIDE SEQUENCE [LARGE SCALE GENOMIC DNA]</scope>
    <source>
        <strain evidence="1 2">Sa1YUN3</strain>
    </source>
</reference>
<dbReference type="EMBL" id="JACSPQ010000002">
    <property type="protein sequence ID" value="MBD8001768.1"/>
    <property type="molecule type" value="Genomic_DNA"/>
</dbReference>
<accession>A0ABR8VAK6</accession>
<protein>
    <submittedName>
        <fullName evidence="1">DUF4292 domain-containing protein</fullName>
    </submittedName>
</protein>
<organism evidence="1 2">
    <name type="scientific">Phocaeicola faecium</name>
    <dbReference type="NCBI Taxonomy" id="2762213"/>
    <lineage>
        <taxon>Bacteria</taxon>
        <taxon>Pseudomonadati</taxon>
        <taxon>Bacteroidota</taxon>
        <taxon>Bacteroidia</taxon>
        <taxon>Bacteroidales</taxon>
        <taxon>Bacteroidaceae</taxon>
        <taxon>Phocaeicola</taxon>
    </lineage>
</organism>
<name>A0ABR8VAK6_9BACT</name>
<comment type="caution">
    <text evidence="1">The sequence shown here is derived from an EMBL/GenBank/DDBJ whole genome shotgun (WGS) entry which is preliminary data.</text>
</comment>
<dbReference type="RefSeq" id="WP_178255616.1">
    <property type="nucleotide sequence ID" value="NZ_JACSPQ010000002.1"/>
</dbReference>
<dbReference type="InterPro" id="IPR025634">
    <property type="entry name" value="DUF4292"/>
</dbReference>